<accession>L8MR99</accession>
<dbReference type="EMBL" id="ALWB01000320">
    <property type="protein sequence ID" value="ELS30432.1"/>
    <property type="molecule type" value="Genomic_DNA"/>
</dbReference>
<dbReference type="Gene3D" id="3.90.350.10">
    <property type="entry name" value="Transposase Inhibitor Protein From Tn5, Chain A, domain 1"/>
    <property type="match status" value="1"/>
</dbReference>
<dbReference type="PATRIC" id="fig|927668.3.peg.5039"/>
<keyword evidence="2" id="KW-1185">Reference proteome</keyword>
<comment type="caution">
    <text evidence="1">The sequence shown here is derived from an EMBL/GenBank/DDBJ whole genome shotgun (WGS) entry which is preliminary data.</text>
</comment>
<evidence type="ECO:0000313" key="1">
    <source>
        <dbReference type="EMBL" id="ELS30432.1"/>
    </source>
</evidence>
<sequence length="57" mass="6038">MTSEAVEEQEVVLCIGDTTYLDYGKIKAKREGYGPTGNGGNGLILHSALAIAPNKDK</sequence>
<organism evidence="1 2">
    <name type="scientific">Pseudanabaena biceps PCC 7429</name>
    <dbReference type="NCBI Taxonomy" id="927668"/>
    <lineage>
        <taxon>Bacteria</taxon>
        <taxon>Bacillati</taxon>
        <taxon>Cyanobacteriota</taxon>
        <taxon>Cyanophyceae</taxon>
        <taxon>Pseudanabaenales</taxon>
        <taxon>Pseudanabaenaceae</taxon>
        <taxon>Pseudanabaena</taxon>
    </lineage>
</organism>
<name>L8MR99_9CYAN</name>
<dbReference type="InterPro" id="IPR012337">
    <property type="entry name" value="RNaseH-like_sf"/>
</dbReference>
<proteinExistence type="predicted"/>
<evidence type="ECO:0000313" key="2">
    <source>
        <dbReference type="Proteomes" id="UP000011201"/>
    </source>
</evidence>
<dbReference type="SUPFAM" id="SSF53098">
    <property type="entry name" value="Ribonuclease H-like"/>
    <property type="match status" value="1"/>
</dbReference>
<dbReference type="Proteomes" id="UP000011201">
    <property type="component" value="Unassembled WGS sequence"/>
</dbReference>
<dbReference type="AlphaFoldDB" id="L8MR99"/>
<reference evidence="1 2" key="1">
    <citation type="journal article" date="2013" name="Proc. Natl. Acad. Sci. U.S.A.">
        <title>Improving the coverage of the cyanobacterial phylum using diversity-driven genome sequencing.</title>
        <authorList>
            <person name="Shih P.M."/>
            <person name="Wu D."/>
            <person name="Latifi A."/>
            <person name="Axen S.D."/>
            <person name="Fewer D.P."/>
            <person name="Talla E."/>
            <person name="Calteau A."/>
            <person name="Cai F."/>
            <person name="Tandeau de Marsac N."/>
            <person name="Rippka R."/>
            <person name="Herdman M."/>
            <person name="Sivonen K."/>
            <person name="Coursin T."/>
            <person name="Laurent T."/>
            <person name="Goodwin L."/>
            <person name="Nolan M."/>
            <person name="Davenport K.W."/>
            <person name="Han C.S."/>
            <person name="Rubin E.M."/>
            <person name="Eisen J.A."/>
            <person name="Woyke T."/>
            <person name="Gugger M."/>
            <person name="Kerfeld C.A."/>
        </authorList>
    </citation>
    <scope>NUCLEOTIDE SEQUENCE [LARGE SCALE GENOMIC DNA]</scope>
    <source>
        <strain evidence="1 2">PCC 7429</strain>
    </source>
</reference>
<gene>
    <name evidence="1" type="ORF">Pse7429DRAFT_4419</name>
</gene>
<protein>
    <submittedName>
        <fullName evidence="1">Putative transposase</fullName>
    </submittedName>
</protein>